<organism evidence="3 4">
    <name type="scientific">Terasakiispira papahanaumokuakeensis</name>
    <dbReference type="NCBI Taxonomy" id="197479"/>
    <lineage>
        <taxon>Bacteria</taxon>
        <taxon>Pseudomonadati</taxon>
        <taxon>Pseudomonadota</taxon>
        <taxon>Gammaproteobacteria</taxon>
        <taxon>Oceanospirillales</taxon>
        <taxon>Terasakiispira</taxon>
    </lineage>
</organism>
<keyword evidence="1" id="KW-1133">Transmembrane helix</keyword>
<sequence length="258" mass="29901">MSLSDSYLFRRGMHLGLGGFVAFFIFFIPFFTCIGALLLGAKVSDVILGFLGVMPMAVLAASFTYVPIKYELDCMPVSPVVFNRKTGRVYFFGEISGEAQSYPWHQCHFSVVHMATFIGYHGRHYELRGYILDEQENVIDSFSFGAEYVIWSIKSEPLKDFMVGTFEYIRRFMDGENLPRPDFYLAIRPDWKSFVSRVVANNYDGSWLTRKMMKFSIVFAICSFPQYFGYKLCWKNGRFPVWPKQFIDECGPEIVIER</sequence>
<dbReference type="AlphaFoldDB" id="A0A1E2V8G9"/>
<comment type="caution">
    <text evidence="3">The sequence shown here is derived from an EMBL/GenBank/DDBJ whole genome shotgun (WGS) entry which is preliminary data.</text>
</comment>
<dbReference type="InterPro" id="IPR046554">
    <property type="entry name" value="DUF6708"/>
</dbReference>
<feature type="transmembrane region" description="Helical" evidence="1">
    <location>
        <begin position="46"/>
        <end position="68"/>
    </location>
</feature>
<evidence type="ECO:0000259" key="2">
    <source>
        <dbReference type="Pfam" id="PF20455"/>
    </source>
</evidence>
<evidence type="ECO:0000313" key="4">
    <source>
        <dbReference type="Proteomes" id="UP000094291"/>
    </source>
</evidence>
<gene>
    <name evidence="3" type="ORF">BFW38_05840</name>
</gene>
<dbReference type="STRING" id="197479.BFW38_05840"/>
<keyword evidence="1" id="KW-0472">Membrane</keyword>
<keyword evidence="4" id="KW-1185">Reference proteome</keyword>
<evidence type="ECO:0000313" key="3">
    <source>
        <dbReference type="EMBL" id="ODC03136.1"/>
    </source>
</evidence>
<feature type="transmembrane region" description="Helical" evidence="1">
    <location>
        <begin position="20"/>
        <end position="39"/>
    </location>
</feature>
<dbReference type="Pfam" id="PF20455">
    <property type="entry name" value="DUF6708"/>
    <property type="match status" value="1"/>
</dbReference>
<dbReference type="EMBL" id="MDTQ01000001">
    <property type="protein sequence ID" value="ODC03136.1"/>
    <property type="molecule type" value="Genomic_DNA"/>
</dbReference>
<proteinExistence type="predicted"/>
<reference evidence="3 4" key="1">
    <citation type="submission" date="2016-08" db="EMBL/GenBank/DDBJ databases">
        <authorList>
            <person name="Seilhamer J.J."/>
        </authorList>
    </citation>
    <scope>NUCLEOTIDE SEQUENCE [LARGE SCALE GENOMIC DNA]</scope>
    <source>
        <strain evidence="3 4">PH27A</strain>
    </source>
</reference>
<evidence type="ECO:0000256" key="1">
    <source>
        <dbReference type="SAM" id="Phobius"/>
    </source>
</evidence>
<keyword evidence="1" id="KW-0812">Transmembrane</keyword>
<name>A0A1E2V8G9_9GAMM</name>
<accession>A0A1E2V8G9</accession>
<feature type="domain" description="DUF6708" evidence="2">
    <location>
        <begin position="58"/>
        <end position="250"/>
    </location>
</feature>
<protein>
    <recommendedName>
        <fullName evidence="2">DUF6708 domain-containing protein</fullName>
    </recommendedName>
</protein>
<dbReference type="Proteomes" id="UP000094291">
    <property type="component" value="Unassembled WGS sequence"/>
</dbReference>